<dbReference type="Proteomes" id="UP000095282">
    <property type="component" value="Unplaced"/>
</dbReference>
<reference evidence="3" key="1">
    <citation type="submission" date="2016-11" db="UniProtKB">
        <authorList>
            <consortium name="WormBaseParasite"/>
        </authorList>
    </citation>
    <scope>IDENTIFICATION</scope>
</reference>
<sequence length="216" mass="23679">MKVLLVLFFILSTTMATRVKRADLTEREKLDTANEVNAGRRQVAKIGNIANMNALVYSDSSPFPTKCAYKNINFPVHDYDVNFMRNLLKTKLASFKANLQDIIEQSENSAYNCINPKQEEIQCKTMECDIDGRMLHVPNCGCGLEPGFQMSDVVTGKAGSNCQIDSEDDGLCVVGFLTNGEDSGSGGSVEATTTDISSSIFSIGTLLLLTVFYLIF</sequence>
<keyword evidence="1" id="KW-0732">Signal</keyword>
<evidence type="ECO:0000256" key="1">
    <source>
        <dbReference type="SAM" id="SignalP"/>
    </source>
</evidence>
<keyword evidence="2" id="KW-1185">Reference proteome</keyword>
<dbReference type="WBParaSite" id="Csp11.Scaffold630.g20789.t1">
    <property type="protein sequence ID" value="Csp11.Scaffold630.g20789.t1"/>
    <property type="gene ID" value="Csp11.Scaffold630.g20789"/>
</dbReference>
<accession>A0A1I7UZ41</accession>
<dbReference type="AlphaFoldDB" id="A0A1I7UZ41"/>
<feature type="signal peptide" evidence="1">
    <location>
        <begin position="1"/>
        <end position="16"/>
    </location>
</feature>
<protein>
    <submittedName>
        <fullName evidence="3">DUF19 domain-containing protein</fullName>
    </submittedName>
</protein>
<name>A0A1I7UZ41_9PELO</name>
<proteinExistence type="predicted"/>
<evidence type="ECO:0000313" key="3">
    <source>
        <dbReference type="WBParaSite" id="Csp11.Scaffold630.g20789.t1"/>
    </source>
</evidence>
<evidence type="ECO:0000313" key="2">
    <source>
        <dbReference type="Proteomes" id="UP000095282"/>
    </source>
</evidence>
<organism evidence="2 3">
    <name type="scientific">Caenorhabditis tropicalis</name>
    <dbReference type="NCBI Taxonomy" id="1561998"/>
    <lineage>
        <taxon>Eukaryota</taxon>
        <taxon>Metazoa</taxon>
        <taxon>Ecdysozoa</taxon>
        <taxon>Nematoda</taxon>
        <taxon>Chromadorea</taxon>
        <taxon>Rhabditida</taxon>
        <taxon>Rhabditina</taxon>
        <taxon>Rhabditomorpha</taxon>
        <taxon>Rhabditoidea</taxon>
        <taxon>Rhabditidae</taxon>
        <taxon>Peloderinae</taxon>
        <taxon>Caenorhabditis</taxon>
    </lineage>
</organism>
<feature type="chain" id="PRO_5009309598" evidence="1">
    <location>
        <begin position="17"/>
        <end position="216"/>
    </location>
</feature>